<dbReference type="PROSITE" id="PS00137">
    <property type="entry name" value="SUBTILASE_HIS"/>
    <property type="match status" value="1"/>
</dbReference>
<dbReference type="Pfam" id="PF00395">
    <property type="entry name" value="SLH"/>
    <property type="match status" value="1"/>
</dbReference>
<keyword evidence="3 6" id="KW-0378">Hydrolase</keyword>
<keyword evidence="4 6" id="KW-0720">Serine protease</keyword>
<feature type="chain" id="PRO_5032571069" evidence="8">
    <location>
        <begin position="33"/>
        <end position="1339"/>
    </location>
</feature>
<dbReference type="InterPro" id="IPR034213">
    <property type="entry name" value="S8_Vpr-like"/>
</dbReference>
<comment type="similarity">
    <text evidence="1 6 7">Belongs to the peptidase S8 family.</text>
</comment>
<dbReference type="EMBL" id="JAATJL010000001">
    <property type="protein sequence ID" value="NJC21117.1"/>
    <property type="molecule type" value="Genomic_DNA"/>
</dbReference>
<dbReference type="SUPFAM" id="SSF52743">
    <property type="entry name" value="Subtilisin-like"/>
    <property type="match status" value="1"/>
</dbReference>
<evidence type="ECO:0000256" key="2">
    <source>
        <dbReference type="ARBA" id="ARBA00022670"/>
    </source>
</evidence>
<feature type="domain" description="SLH" evidence="9">
    <location>
        <begin position="1267"/>
        <end position="1334"/>
    </location>
</feature>
<feature type="active site" description="Charge relay system" evidence="5 6">
    <location>
        <position position="627"/>
    </location>
</feature>
<dbReference type="InterPro" id="IPR036852">
    <property type="entry name" value="Peptidase_S8/S53_dom_sf"/>
</dbReference>
<sequence length="1339" mass="139916">MSKSYRRNSGKAVLASLTGLVLASSMWAPASAVEAPDGAPTAEGIELKTLPPGLKISENLNKAAGDVAVFVQFEGEGAFARTQSDAVQSGRKAPEDRSADVKKIREATQAKAKEVVAAVSGKELYVTSNTIPGVAVQGDVEAIRALAARPDVLKISRLTPKVPTNKGGVIDTEALNTWAGDLGETGDGVTIAIIDTGVDYTHAGFGGPGDIATFDAASAAVANTPETPPNTDWYDEAKYVGGWDLVGDTYNADPGGAEPFPYQPTPMPDANPIDCQSHGSHVAGTAAGYGVDSEGNTFEGDYSTLTEDAVNDMRIGPGTAPEAQIVSLRVFGCAGSSLVVGEALDLVLDPNGDGNFEDRSNVVNMSLGSNFPIPDDPEVDILNNLTAQGVLSVVSSGNDGDIYDIGGTPGSAKSALTVANSIGSQITLDRIDILAPPAEATEGPASGQYSVNFDYQAATEDQLNGTVVLAPEANRFGCEAFAPGTFDGEWVWLQWEEDGAFPCGSGVRFDNVEAGGGAGVILDSPRDVFDAGIAGNDSIPGAQFNRESSERLRAEAATGELQVQLNPEYIAASSGPSNALDTLNPSSSRGVHGSYGVVKPDVAAPGTQIGSVAVGTGNGGSVKTGTSMSAPNVAGIAALVYAATEFNAYEVKNAIMNTATADLTVEAGGDVEYAPNRTGSGRVNALNAVGTDAIAYDSEDPSLVTVNFGVVEVGADAYSATRKISVRNYSDQPHTYTAEYLAATEIPGVVIDVPDQPITVNGGETVEFDITMTIADPAAMVKAIDPAAEVTHTITSLEPDLDVTRQYIAQASGRVELTSATTNTLRVPVHAAPKPASDMSAEPRVQYLNGSDLEELLTLSGRGLSQGGAPGEMTSYTSLVSPFVLGEESGRLTGLPLDSLNALDLKAVGAASTVPGILAAGGDPADGILNIGISTWDNWSVPTGTLNFTVELDTNNDEVPDFLVQSFREPPVDLDLFLVSALDAEGNATGLTLVPANGVDGATDTNTFDTNVITIPIPVATLGLELGSTNSIQYKVRTISSFTVNTEGDSIGEVDATEWIDFNITDPSLWFAGATGAETAFVDADGASIGVTRDRGVANGNILLLHHHNATGAKEEIVPIRVGQKKFTDIATADHEESIVKLEQLAITDGYSEANGTFTFRPFEPVNRDVMAAFMFRFADVGIFAAPGNSPFADLNGPADPGADTAFFYKEMTWMESADLSNGYAEPNGLPTYRPLTAVNRDVMAAFMYRYASEYCDIPAARAYDGTDSPFDDIPAGFVFEKEVSWMSEAGISFGWDEGNNRTEFRPYVQVTREQMAAFMIRLLDYVDDNGGCAPGSID</sequence>
<keyword evidence="2 6" id="KW-0645">Protease</keyword>
<evidence type="ECO:0000313" key="11">
    <source>
        <dbReference type="Proteomes" id="UP000547458"/>
    </source>
</evidence>
<dbReference type="InterPro" id="IPR015500">
    <property type="entry name" value="Peptidase_S8_subtilisin-rel"/>
</dbReference>
<dbReference type="PANTHER" id="PTHR43806:SF11">
    <property type="entry name" value="CEREVISIN-RELATED"/>
    <property type="match status" value="1"/>
</dbReference>
<dbReference type="Gene3D" id="3.40.50.200">
    <property type="entry name" value="Peptidase S8/S53 domain"/>
    <property type="match status" value="2"/>
</dbReference>
<dbReference type="GO" id="GO:0004252">
    <property type="term" value="F:serine-type endopeptidase activity"/>
    <property type="evidence" value="ECO:0007669"/>
    <property type="project" value="UniProtKB-UniRule"/>
</dbReference>
<gene>
    <name evidence="10" type="ORF">BJ994_000193</name>
</gene>
<dbReference type="InterPro" id="IPR023828">
    <property type="entry name" value="Peptidase_S8_Ser-AS"/>
</dbReference>
<evidence type="ECO:0000256" key="7">
    <source>
        <dbReference type="RuleBase" id="RU003355"/>
    </source>
</evidence>
<evidence type="ECO:0000256" key="8">
    <source>
        <dbReference type="SAM" id="SignalP"/>
    </source>
</evidence>
<dbReference type="GO" id="GO:0006508">
    <property type="term" value="P:proteolysis"/>
    <property type="evidence" value="ECO:0007669"/>
    <property type="project" value="UniProtKB-KW"/>
</dbReference>
<feature type="active site" description="Charge relay system" evidence="5 6">
    <location>
        <position position="195"/>
    </location>
</feature>
<dbReference type="RefSeq" id="WP_167990495.1">
    <property type="nucleotide sequence ID" value="NZ_JAATJL010000001.1"/>
</dbReference>
<accession>A0A846RLW7</accession>
<evidence type="ECO:0000256" key="5">
    <source>
        <dbReference type="PIRSR" id="PIRSR615500-1"/>
    </source>
</evidence>
<dbReference type="Proteomes" id="UP000547458">
    <property type="component" value="Unassembled WGS sequence"/>
</dbReference>
<evidence type="ECO:0000256" key="3">
    <source>
        <dbReference type="ARBA" id="ARBA00022801"/>
    </source>
</evidence>
<comment type="caution">
    <text evidence="10">The sequence shown here is derived from an EMBL/GenBank/DDBJ whole genome shotgun (WGS) entry which is preliminary data.</text>
</comment>
<keyword evidence="8" id="KW-0732">Signal</keyword>
<evidence type="ECO:0000256" key="4">
    <source>
        <dbReference type="ARBA" id="ARBA00022825"/>
    </source>
</evidence>
<dbReference type="PROSITE" id="PS00136">
    <property type="entry name" value="SUBTILASE_ASP"/>
    <property type="match status" value="1"/>
</dbReference>
<dbReference type="CDD" id="cd07474">
    <property type="entry name" value="Peptidases_S8_subtilisin_Vpr-like"/>
    <property type="match status" value="1"/>
</dbReference>
<proteinExistence type="inferred from homology"/>
<evidence type="ECO:0000256" key="1">
    <source>
        <dbReference type="ARBA" id="ARBA00011073"/>
    </source>
</evidence>
<dbReference type="InterPro" id="IPR000209">
    <property type="entry name" value="Peptidase_S8/S53_dom"/>
</dbReference>
<dbReference type="PROSITE" id="PS00138">
    <property type="entry name" value="SUBTILASE_SER"/>
    <property type="match status" value="1"/>
</dbReference>
<feature type="active site" description="Charge relay system" evidence="5 6">
    <location>
        <position position="278"/>
    </location>
</feature>
<dbReference type="PROSITE" id="PS51892">
    <property type="entry name" value="SUBTILASE"/>
    <property type="match status" value="1"/>
</dbReference>
<organism evidence="10 11">
    <name type="scientific">Arthrobacter pigmenti</name>
    <dbReference type="NCBI Taxonomy" id="271432"/>
    <lineage>
        <taxon>Bacteria</taxon>
        <taxon>Bacillati</taxon>
        <taxon>Actinomycetota</taxon>
        <taxon>Actinomycetes</taxon>
        <taxon>Micrococcales</taxon>
        <taxon>Micrococcaceae</taxon>
        <taxon>Arthrobacter</taxon>
    </lineage>
</organism>
<feature type="domain" description="SLH" evidence="9">
    <location>
        <begin position="1122"/>
        <end position="1189"/>
    </location>
</feature>
<keyword evidence="11" id="KW-1185">Reference proteome</keyword>
<evidence type="ECO:0000259" key="9">
    <source>
        <dbReference type="PROSITE" id="PS51272"/>
    </source>
</evidence>
<protein>
    <submittedName>
        <fullName evidence="10">Subtilisin family serine protease</fullName>
    </submittedName>
</protein>
<dbReference type="InterPro" id="IPR050131">
    <property type="entry name" value="Peptidase_S8_subtilisin-like"/>
</dbReference>
<feature type="signal peptide" evidence="8">
    <location>
        <begin position="1"/>
        <end position="32"/>
    </location>
</feature>
<dbReference type="InterPro" id="IPR023827">
    <property type="entry name" value="Peptidase_S8_Asp-AS"/>
</dbReference>
<dbReference type="InterPro" id="IPR022398">
    <property type="entry name" value="Peptidase_S8_His-AS"/>
</dbReference>
<evidence type="ECO:0000313" key="10">
    <source>
        <dbReference type="EMBL" id="NJC21117.1"/>
    </source>
</evidence>
<dbReference type="InterPro" id="IPR001119">
    <property type="entry name" value="SLH_dom"/>
</dbReference>
<name>A0A846RLW7_9MICC</name>
<dbReference type="PRINTS" id="PR00723">
    <property type="entry name" value="SUBTILISIN"/>
</dbReference>
<dbReference type="PROSITE" id="PS51272">
    <property type="entry name" value="SLH"/>
    <property type="match status" value="2"/>
</dbReference>
<reference evidence="10 11" key="1">
    <citation type="submission" date="2020-03" db="EMBL/GenBank/DDBJ databases">
        <title>Sequencing the genomes of 1000 actinobacteria strains.</title>
        <authorList>
            <person name="Klenk H.-P."/>
        </authorList>
    </citation>
    <scope>NUCLEOTIDE SEQUENCE [LARGE SCALE GENOMIC DNA]</scope>
    <source>
        <strain evidence="10 11">DSM 16403</strain>
    </source>
</reference>
<evidence type="ECO:0000256" key="6">
    <source>
        <dbReference type="PROSITE-ProRule" id="PRU01240"/>
    </source>
</evidence>
<dbReference type="Pfam" id="PF00082">
    <property type="entry name" value="Peptidase_S8"/>
    <property type="match status" value="1"/>
</dbReference>
<dbReference type="PANTHER" id="PTHR43806">
    <property type="entry name" value="PEPTIDASE S8"/>
    <property type="match status" value="1"/>
</dbReference>